<sequence>MTNQSPHPNSLSPQSKHPQSAFQWPIPPLSQPNSSPEISVREILDRYSDDPELLKYILTAKSEEDKKKAARDTLKAEEARIQLRQMDLEIAREQSKSRTATTAQPPPPPTLVYGLAPVQQQVLARFNYPQHLTHQQQQQQQQQQRQSEQQQYHQQHRPPPSPGIPYPHSAHPLFPPSSSTDYRVQSSEEKSSLKRNRSSISNETEQVSDKLSHDKVMEALKAKIQRSSNNPQSPLSASKDTKKKKQPPRPIMKVDLANRSPSSNSPRSAKPVLPPIDTNLGRLNQPVRIEESSSNNNATNSSADSSDKPSPVHYRRSRSLTPST</sequence>
<evidence type="ECO:0000313" key="2">
    <source>
        <dbReference type="EMBL" id="ORE20998.1"/>
    </source>
</evidence>
<feature type="compositionally biased region" description="Low complexity" evidence="1">
    <location>
        <begin position="257"/>
        <end position="269"/>
    </location>
</feature>
<feature type="compositionally biased region" description="Low complexity" evidence="1">
    <location>
        <begin position="130"/>
        <end position="153"/>
    </location>
</feature>
<feature type="compositionally biased region" description="Basic and acidic residues" evidence="1">
    <location>
        <begin position="85"/>
        <end position="96"/>
    </location>
</feature>
<feature type="compositionally biased region" description="Polar residues" evidence="1">
    <location>
        <begin position="176"/>
        <end position="185"/>
    </location>
</feature>
<feature type="region of interest" description="Disordered" evidence="1">
    <location>
        <begin position="1"/>
        <end position="37"/>
    </location>
</feature>
<gene>
    <name evidence="2" type="ORF">BCV71DRAFT_211388</name>
</gene>
<feature type="compositionally biased region" description="Polar residues" evidence="1">
    <location>
        <begin position="1"/>
        <end position="22"/>
    </location>
</feature>
<feature type="region of interest" description="Disordered" evidence="1">
    <location>
        <begin position="85"/>
        <end position="324"/>
    </location>
</feature>
<feature type="compositionally biased region" description="Basic and acidic residues" evidence="1">
    <location>
        <begin position="207"/>
        <end position="221"/>
    </location>
</feature>
<dbReference type="EMBL" id="KV921285">
    <property type="protein sequence ID" value="ORE20998.1"/>
    <property type="molecule type" value="Genomic_DNA"/>
</dbReference>
<dbReference type="VEuPathDB" id="FungiDB:BCV72DRAFT_333776"/>
<feature type="compositionally biased region" description="Low complexity" evidence="1">
    <location>
        <begin position="292"/>
        <end position="304"/>
    </location>
</feature>
<protein>
    <submittedName>
        <fullName evidence="2">Uncharacterized protein</fullName>
    </submittedName>
</protein>
<reference evidence="2 3" key="1">
    <citation type="journal article" date="2016" name="Proc. Natl. Acad. Sci. U.S.A.">
        <title>Lipid metabolic changes in an early divergent fungus govern the establishment of a mutualistic symbiosis with endobacteria.</title>
        <authorList>
            <person name="Lastovetsky O.A."/>
            <person name="Gaspar M.L."/>
            <person name="Mondo S.J."/>
            <person name="LaButti K.M."/>
            <person name="Sandor L."/>
            <person name="Grigoriev I.V."/>
            <person name="Henry S.A."/>
            <person name="Pawlowska T.E."/>
        </authorList>
    </citation>
    <scope>NUCLEOTIDE SEQUENCE [LARGE SCALE GENOMIC DNA]</scope>
    <source>
        <strain evidence="2 3">ATCC 11559</strain>
    </source>
</reference>
<proteinExistence type="predicted"/>
<evidence type="ECO:0000256" key="1">
    <source>
        <dbReference type="SAM" id="MobiDB-lite"/>
    </source>
</evidence>
<feature type="compositionally biased region" description="Polar residues" evidence="1">
    <location>
        <begin position="225"/>
        <end position="238"/>
    </location>
</feature>
<dbReference type="Proteomes" id="UP000242381">
    <property type="component" value="Unassembled WGS sequence"/>
</dbReference>
<evidence type="ECO:0000313" key="3">
    <source>
        <dbReference type="Proteomes" id="UP000242381"/>
    </source>
</evidence>
<dbReference type="AlphaFoldDB" id="A0A0A1N4T2"/>
<organism evidence="2 3">
    <name type="scientific">Rhizopus microsporus</name>
    <dbReference type="NCBI Taxonomy" id="58291"/>
    <lineage>
        <taxon>Eukaryota</taxon>
        <taxon>Fungi</taxon>
        <taxon>Fungi incertae sedis</taxon>
        <taxon>Mucoromycota</taxon>
        <taxon>Mucoromycotina</taxon>
        <taxon>Mucoromycetes</taxon>
        <taxon>Mucorales</taxon>
        <taxon>Mucorineae</taxon>
        <taxon>Rhizopodaceae</taxon>
        <taxon>Rhizopus</taxon>
    </lineage>
</organism>
<dbReference type="OMA" id="AFQWPIP"/>
<name>A0A0A1N4T2_RHIZD</name>
<accession>A0A0A1N4T2</accession>